<reference evidence="1" key="1">
    <citation type="journal article" date="2020" name="New Phytol.">
        <title>Comparative genomics reveals dynamic genome evolution in host specialist ectomycorrhizal fungi.</title>
        <authorList>
            <person name="Lofgren L.A."/>
            <person name="Nguyen N.H."/>
            <person name="Vilgalys R."/>
            <person name="Ruytinx J."/>
            <person name="Liao H.L."/>
            <person name="Branco S."/>
            <person name="Kuo A."/>
            <person name="LaButti K."/>
            <person name="Lipzen A."/>
            <person name="Andreopoulos W."/>
            <person name="Pangilinan J."/>
            <person name="Riley R."/>
            <person name="Hundley H."/>
            <person name="Na H."/>
            <person name="Barry K."/>
            <person name="Grigoriev I.V."/>
            <person name="Stajich J.E."/>
            <person name="Kennedy P.G."/>
        </authorList>
    </citation>
    <scope>NUCLEOTIDE SEQUENCE</scope>
    <source>
        <strain evidence="1">DOB743</strain>
    </source>
</reference>
<dbReference type="EMBL" id="JABBWD010000097">
    <property type="protein sequence ID" value="KAG1766348.1"/>
    <property type="molecule type" value="Genomic_DNA"/>
</dbReference>
<evidence type="ECO:0000313" key="2">
    <source>
        <dbReference type="Proteomes" id="UP000714275"/>
    </source>
</evidence>
<feature type="non-terminal residue" evidence="1">
    <location>
        <position position="123"/>
    </location>
</feature>
<accession>A0A9P6ZIF1</accession>
<sequence>EIYYWTNKGLADARLSYRTADVDSMEPTTTADGAASWIPASTTRPSSTIIPDSSLDGMDFAQAIPRLVASLTEHGWNHERVHMLAGFWGALMLHRYWNSDDPLDWRTLLLYQEEQCWAWHQAI</sequence>
<comment type="caution">
    <text evidence="1">The sequence shown here is derived from an EMBL/GenBank/DDBJ whole genome shotgun (WGS) entry which is preliminary data.</text>
</comment>
<gene>
    <name evidence="1" type="ORF">EV702DRAFT_928140</name>
</gene>
<protein>
    <submittedName>
        <fullName evidence="1">Uncharacterized protein</fullName>
    </submittedName>
</protein>
<dbReference type="AlphaFoldDB" id="A0A9P6ZIF1"/>
<proteinExistence type="predicted"/>
<keyword evidence="2" id="KW-1185">Reference proteome</keyword>
<evidence type="ECO:0000313" key="1">
    <source>
        <dbReference type="EMBL" id="KAG1766348.1"/>
    </source>
</evidence>
<dbReference type="Proteomes" id="UP000714275">
    <property type="component" value="Unassembled WGS sequence"/>
</dbReference>
<feature type="non-terminal residue" evidence="1">
    <location>
        <position position="1"/>
    </location>
</feature>
<name>A0A9P6ZIF1_9AGAM</name>
<dbReference type="OrthoDB" id="2688210at2759"/>
<organism evidence="1 2">
    <name type="scientific">Suillus placidus</name>
    <dbReference type="NCBI Taxonomy" id="48579"/>
    <lineage>
        <taxon>Eukaryota</taxon>
        <taxon>Fungi</taxon>
        <taxon>Dikarya</taxon>
        <taxon>Basidiomycota</taxon>
        <taxon>Agaricomycotina</taxon>
        <taxon>Agaricomycetes</taxon>
        <taxon>Agaricomycetidae</taxon>
        <taxon>Boletales</taxon>
        <taxon>Suillineae</taxon>
        <taxon>Suillaceae</taxon>
        <taxon>Suillus</taxon>
    </lineage>
</organism>